<dbReference type="EMBL" id="SNYW01000007">
    <property type="protein sequence ID" value="TDQ82964.1"/>
    <property type="molecule type" value="Genomic_DNA"/>
</dbReference>
<feature type="domain" description="PAS" evidence="1">
    <location>
        <begin position="254"/>
        <end position="323"/>
    </location>
</feature>
<protein>
    <submittedName>
        <fullName evidence="2">Transcriptional regulator PpsR</fullName>
    </submittedName>
</protein>
<dbReference type="Gene3D" id="3.30.450.20">
    <property type="entry name" value="PAS domain"/>
    <property type="match status" value="2"/>
</dbReference>
<sequence>MSIGRPDVTLLLDKDGIIRDVTLSDAEPKDRALDLIGQPWVDTVADLGGDKVRSMVEDARASRVSAFRQVTQRLPGGREILLEFTTVRLEGSAGFIAVGRSLQAVADLQSKLIAAQQAMERDYWKLRQVESRYRILFDASAEAVVLIRAIDLRIVEANPAALRALGLAAQKGKAIAGRELLPELAAEDRESFQAALAQAREQGRAPGILLHLGREAQPWIVRVSLLTAEAGPLYMLQFAPTGVAVNGGDLGEAVSTEDLIERVPDGFVVIDEDGIVVRANRAFLDLVQVGGRGTVAGERLSRWLGRPGADLTVLLSTVRQHGVVRMFSTTLHGELGLDTEIEISAVGAYDPSPKFIGVLIRDVSRRLSQTPVERGPDVIHLPAAEEIGRSTLRKLVKQTVQMVERHYVEAALRMTGDNRTAAAELLGLSRQNLYAKLDRYGLTDRADASDRDA</sequence>
<dbReference type="InterPro" id="IPR035965">
    <property type="entry name" value="PAS-like_dom_sf"/>
</dbReference>
<dbReference type="Pfam" id="PF02954">
    <property type="entry name" value="HTH_8"/>
    <property type="match status" value="1"/>
</dbReference>
<dbReference type="PRINTS" id="PR01590">
    <property type="entry name" value="HTHFIS"/>
</dbReference>
<evidence type="ECO:0000259" key="1">
    <source>
        <dbReference type="SMART" id="SM00091"/>
    </source>
</evidence>
<evidence type="ECO:0000313" key="2">
    <source>
        <dbReference type="EMBL" id="TDQ82964.1"/>
    </source>
</evidence>
<dbReference type="SMART" id="SM00091">
    <property type="entry name" value="PAS"/>
    <property type="match status" value="2"/>
</dbReference>
<accession>A0A4R6WP51</accession>
<dbReference type="GO" id="GO:0043565">
    <property type="term" value="F:sequence-specific DNA binding"/>
    <property type="evidence" value="ECO:0007669"/>
    <property type="project" value="InterPro"/>
</dbReference>
<dbReference type="NCBIfam" id="TIGR02040">
    <property type="entry name" value="PpsR-CrtJ"/>
    <property type="match status" value="1"/>
</dbReference>
<dbReference type="AlphaFoldDB" id="A0A4R6WP51"/>
<name>A0A4R6WP51_9PROT</name>
<dbReference type="Gene3D" id="1.10.10.60">
    <property type="entry name" value="Homeodomain-like"/>
    <property type="match status" value="1"/>
</dbReference>
<dbReference type="SUPFAM" id="SSF46689">
    <property type="entry name" value="Homeodomain-like"/>
    <property type="match status" value="1"/>
</dbReference>
<evidence type="ECO:0000313" key="3">
    <source>
        <dbReference type="Proteomes" id="UP000295783"/>
    </source>
</evidence>
<dbReference type="InterPro" id="IPR000014">
    <property type="entry name" value="PAS"/>
</dbReference>
<dbReference type="InterPro" id="IPR009057">
    <property type="entry name" value="Homeodomain-like_sf"/>
</dbReference>
<dbReference type="SUPFAM" id="SSF55785">
    <property type="entry name" value="PYP-like sensor domain (PAS domain)"/>
    <property type="match status" value="3"/>
</dbReference>
<reference evidence="2 3" key="1">
    <citation type="submission" date="2019-03" db="EMBL/GenBank/DDBJ databases">
        <title>Genomic Encyclopedia of Type Strains, Phase III (KMG-III): the genomes of soil and plant-associated and newly described type strains.</title>
        <authorList>
            <person name="Whitman W."/>
        </authorList>
    </citation>
    <scope>NUCLEOTIDE SEQUENCE [LARGE SCALE GENOMIC DNA]</scope>
    <source>
        <strain evidence="2 3">CGMCC 1.7660</strain>
    </source>
</reference>
<dbReference type="InterPro" id="IPR011785">
    <property type="entry name" value="Tscrpt_reg_PpsR-CrtJ"/>
</dbReference>
<organism evidence="2 3">
    <name type="scientific">Dongia mobilis</name>
    <dbReference type="NCBI Taxonomy" id="578943"/>
    <lineage>
        <taxon>Bacteria</taxon>
        <taxon>Pseudomonadati</taxon>
        <taxon>Pseudomonadota</taxon>
        <taxon>Alphaproteobacteria</taxon>
        <taxon>Rhodospirillales</taxon>
        <taxon>Dongiaceae</taxon>
        <taxon>Dongia</taxon>
    </lineage>
</organism>
<keyword evidence="3" id="KW-1185">Reference proteome</keyword>
<dbReference type="OrthoDB" id="5499170at2"/>
<dbReference type="Proteomes" id="UP000295783">
    <property type="component" value="Unassembled WGS sequence"/>
</dbReference>
<dbReference type="Pfam" id="PF13188">
    <property type="entry name" value="PAS_8"/>
    <property type="match status" value="2"/>
</dbReference>
<dbReference type="InterPro" id="IPR002197">
    <property type="entry name" value="HTH_Fis"/>
</dbReference>
<proteinExistence type="predicted"/>
<dbReference type="RefSeq" id="WP_133612762.1">
    <property type="nucleotide sequence ID" value="NZ_SNYW01000007.1"/>
</dbReference>
<gene>
    <name evidence="2" type="ORF">A8950_1246</name>
</gene>
<dbReference type="Gene3D" id="1.20.5.430">
    <property type="match status" value="1"/>
</dbReference>
<feature type="domain" description="PAS" evidence="1">
    <location>
        <begin position="131"/>
        <end position="201"/>
    </location>
</feature>
<comment type="caution">
    <text evidence="2">The sequence shown here is derived from an EMBL/GenBank/DDBJ whole genome shotgun (WGS) entry which is preliminary data.</text>
</comment>